<dbReference type="InterPro" id="IPR011146">
    <property type="entry name" value="HIT-like"/>
</dbReference>
<dbReference type="Gene3D" id="3.30.428.10">
    <property type="entry name" value="HIT-like"/>
    <property type="match status" value="1"/>
</dbReference>
<dbReference type="OrthoDB" id="26806at2157"/>
<feature type="domain" description="HIT" evidence="4">
    <location>
        <begin position="6"/>
        <end position="113"/>
    </location>
</feature>
<dbReference type="GO" id="GO:0003824">
    <property type="term" value="F:catalytic activity"/>
    <property type="evidence" value="ECO:0007669"/>
    <property type="project" value="InterPro"/>
</dbReference>
<dbReference type="CDD" id="cd01277">
    <property type="entry name" value="HINT_subgroup"/>
    <property type="match status" value="1"/>
</dbReference>
<name>A0A7D5SY88_9EURY</name>
<sequence>MSDDCIFCSIVAGEIPSRTVYEGDDVLAFLDANPLAPGHTLVIPKAHHEHVQDMPTDLAGDVFAVMQRLVDPVESAAGADGSTVAFNNGEVAGQEVPHTHGHIVPRFEDDGSRPIHSIFGERPDLDDDELDDIAAAIAESAE</sequence>
<evidence type="ECO:0000313" key="5">
    <source>
        <dbReference type="EMBL" id="QLH76128.1"/>
    </source>
</evidence>
<evidence type="ECO:0000256" key="2">
    <source>
        <dbReference type="PIRSR" id="PIRSR601310-3"/>
    </source>
</evidence>
<gene>
    <name evidence="5" type="ORF">HZS55_01875</name>
</gene>
<dbReference type="PANTHER" id="PTHR46648">
    <property type="entry name" value="HIT FAMILY PROTEIN 1"/>
    <property type="match status" value="1"/>
</dbReference>
<dbReference type="RefSeq" id="WP_179910072.1">
    <property type="nucleotide sequence ID" value="NZ_CP058910.1"/>
</dbReference>
<dbReference type="InterPro" id="IPR039384">
    <property type="entry name" value="HINT"/>
</dbReference>
<evidence type="ECO:0000256" key="3">
    <source>
        <dbReference type="PROSITE-ProRule" id="PRU00464"/>
    </source>
</evidence>
<accession>A0A7D5SY88</accession>
<evidence type="ECO:0000259" key="4">
    <source>
        <dbReference type="PROSITE" id="PS51084"/>
    </source>
</evidence>
<protein>
    <submittedName>
        <fullName evidence="5">HIT family protein</fullName>
    </submittedName>
</protein>
<dbReference type="InterPro" id="IPR036265">
    <property type="entry name" value="HIT-like_sf"/>
</dbReference>
<evidence type="ECO:0000313" key="6">
    <source>
        <dbReference type="Proteomes" id="UP000509667"/>
    </source>
</evidence>
<dbReference type="GeneID" id="56076572"/>
<dbReference type="AlphaFoldDB" id="A0A7D5SY88"/>
<dbReference type="Pfam" id="PF01230">
    <property type="entry name" value="HIT"/>
    <property type="match status" value="1"/>
</dbReference>
<proteinExistence type="predicted"/>
<evidence type="ECO:0000256" key="1">
    <source>
        <dbReference type="PIRSR" id="PIRSR601310-1"/>
    </source>
</evidence>
<feature type="short sequence motif" description="Histidine triad motif" evidence="2 3">
    <location>
        <begin position="98"/>
        <end position="102"/>
    </location>
</feature>
<dbReference type="PRINTS" id="PR00332">
    <property type="entry name" value="HISTRIAD"/>
</dbReference>
<keyword evidence="6" id="KW-1185">Reference proteome</keyword>
<dbReference type="PROSITE" id="PS51084">
    <property type="entry name" value="HIT_2"/>
    <property type="match status" value="1"/>
</dbReference>
<feature type="active site" description="Tele-AMP-histidine intermediate" evidence="1">
    <location>
        <position position="100"/>
    </location>
</feature>
<dbReference type="KEGG" id="hrr:HZS55_01875"/>
<reference evidence="5 6" key="1">
    <citation type="submission" date="2020-07" db="EMBL/GenBank/DDBJ databases">
        <title>Halosimplex pelagicum sp. nov. and Halosimplex rubrum sp. nov., isolated from salted brown alga Laminaria, and emended description of the genus Halosimplex.</title>
        <authorList>
            <person name="Cui H."/>
        </authorList>
    </citation>
    <scope>NUCLEOTIDE SEQUENCE [LARGE SCALE GENOMIC DNA]</scope>
    <source>
        <strain evidence="5 6">R27</strain>
    </source>
</reference>
<dbReference type="PANTHER" id="PTHR46648:SF1">
    <property type="entry name" value="ADENOSINE 5'-MONOPHOSPHORAMIDASE HNT1"/>
    <property type="match status" value="1"/>
</dbReference>
<organism evidence="5 6">
    <name type="scientific">Halosimplex rubrum</name>
    <dbReference type="NCBI Taxonomy" id="869889"/>
    <lineage>
        <taxon>Archaea</taxon>
        <taxon>Methanobacteriati</taxon>
        <taxon>Methanobacteriota</taxon>
        <taxon>Stenosarchaea group</taxon>
        <taxon>Halobacteria</taxon>
        <taxon>Halobacteriales</taxon>
        <taxon>Haloarculaceae</taxon>
        <taxon>Halosimplex</taxon>
    </lineage>
</organism>
<dbReference type="SUPFAM" id="SSF54197">
    <property type="entry name" value="HIT-like"/>
    <property type="match status" value="1"/>
</dbReference>
<dbReference type="GO" id="GO:0009117">
    <property type="term" value="P:nucleotide metabolic process"/>
    <property type="evidence" value="ECO:0007669"/>
    <property type="project" value="TreeGrafter"/>
</dbReference>
<dbReference type="Proteomes" id="UP000509667">
    <property type="component" value="Chromosome"/>
</dbReference>
<dbReference type="EMBL" id="CP058910">
    <property type="protein sequence ID" value="QLH76128.1"/>
    <property type="molecule type" value="Genomic_DNA"/>
</dbReference>
<dbReference type="InterPro" id="IPR001310">
    <property type="entry name" value="Histidine_triad_HIT"/>
</dbReference>